<gene>
    <name evidence="2" type="ORF">GCM10022207_47630</name>
</gene>
<accession>A0ABP7KGM7</accession>
<feature type="transmembrane region" description="Helical" evidence="1">
    <location>
        <begin position="36"/>
        <end position="53"/>
    </location>
</feature>
<keyword evidence="1" id="KW-0812">Transmembrane</keyword>
<keyword evidence="1" id="KW-1133">Transmembrane helix</keyword>
<keyword evidence="1" id="KW-0472">Membrane</keyword>
<feature type="transmembrane region" description="Helical" evidence="1">
    <location>
        <begin position="6"/>
        <end position="24"/>
    </location>
</feature>
<organism evidence="2 3">
    <name type="scientific">Streptomyces lannensis</name>
    <dbReference type="NCBI Taxonomy" id="766498"/>
    <lineage>
        <taxon>Bacteria</taxon>
        <taxon>Bacillati</taxon>
        <taxon>Actinomycetota</taxon>
        <taxon>Actinomycetes</taxon>
        <taxon>Kitasatosporales</taxon>
        <taxon>Streptomycetaceae</taxon>
        <taxon>Streptomyces</taxon>
    </lineage>
</organism>
<evidence type="ECO:0000256" key="1">
    <source>
        <dbReference type="SAM" id="Phobius"/>
    </source>
</evidence>
<evidence type="ECO:0000313" key="3">
    <source>
        <dbReference type="Proteomes" id="UP001501563"/>
    </source>
</evidence>
<evidence type="ECO:0008006" key="4">
    <source>
        <dbReference type="Google" id="ProtNLM"/>
    </source>
</evidence>
<dbReference type="EMBL" id="BAAAZA010000013">
    <property type="protein sequence ID" value="GAA3876161.1"/>
    <property type="molecule type" value="Genomic_DNA"/>
</dbReference>
<comment type="caution">
    <text evidence="2">The sequence shown here is derived from an EMBL/GenBank/DDBJ whole genome shotgun (WGS) entry which is preliminary data.</text>
</comment>
<sequence>MDFFIGILLIIFVAPMVGIIGRWIENAGREGLGKTLSVGGYLLVLGIAGWLIIRSF</sequence>
<name>A0ABP7KGM7_9ACTN</name>
<proteinExistence type="predicted"/>
<keyword evidence="3" id="KW-1185">Reference proteome</keyword>
<dbReference type="Proteomes" id="UP001501563">
    <property type="component" value="Unassembled WGS sequence"/>
</dbReference>
<reference evidence="3" key="1">
    <citation type="journal article" date="2019" name="Int. J. Syst. Evol. Microbiol.">
        <title>The Global Catalogue of Microorganisms (GCM) 10K type strain sequencing project: providing services to taxonomists for standard genome sequencing and annotation.</title>
        <authorList>
            <consortium name="The Broad Institute Genomics Platform"/>
            <consortium name="The Broad Institute Genome Sequencing Center for Infectious Disease"/>
            <person name="Wu L."/>
            <person name="Ma J."/>
        </authorList>
    </citation>
    <scope>NUCLEOTIDE SEQUENCE [LARGE SCALE GENOMIC DNA]</scope>
    <source>
        <strain evidence="3">JCM 16578</strain>
    </source>
</reference>
<dbReference type="RefSeq" id="WP_345550787.1">
    <property type="nucleotide sequence ID" value="NZ_BAAAZA010000013.1"/>
</dbReference>
<evidence type="ECO:0000313" key="2">
    <source>
        <dbReference type="EMBL" id="GAA3876161.1"/>
    </source>
</evidence>
<protein>
    <recommendedName>
        <fullName evidence="4">DUF4190 domain-containing protein</fullName>
    </recommendedName>
</protein>